<dbReference type="EMBL" id="JANPWB010000008">
    <property type="protein sequence ID" value="KAJ1164996.1"/>
    <property type="molecule type" value="Genomic_DNA"/>
</dbReference>
<gene>
    <name evidence="2" type="ORF">NDU88_005426</name>
</gene>
<comment type="caution">
    <text evidence="2">The sequence shown here is derived from an EMBL/GenBank/DDBJ whole genome shotgun (WGS) entry which is preliminary data.</text>
</comment>
<protein>
    <submittedName>
        <fullName evidence="2">Uncharacterized protein</fullName>
    </submittedName>
</protein>
<sequence length="93" mass="10226">MAPQQSSSHSGHRRAPRSDMALREGHWSGILFHGISLRDIGPPMSPHPRAAAGADCNFPFMSPGREESTHRSVDQGPEEHLCSLRVPRHPGTR</sequence>
<keyword evidence="3" id="KW-1185">Reference proteome</keyword>
<name>A0AAV7SLR7_PLEWA</name>
<evidence type="ECO:0000313" key="3">
    <source>
        <dbReference type="Proteomes" id="UP001066276"/>
    </source>
</evidence>
<feature type="region of interest" description="Disordered" evidence="1">
    <location>
        <begin position="43"/>
        <end position="93"/>
    </location>
</feature>
<dbReference type="AlphaFoldDB" id="A0AAV7SLR7"/>
<evidence type="ECO:0000313" key="2">
    <source>
        <dbReference type="EMBL" id="KAJ1164996.1"/>
    </source>
</evidence>
<accession>A0AAV7SLR7</accession>
<feature type="region of interest" description="Disordered" evidence="1">
    <location>
        <begin position="1"/>
        <end position="22"/>
    </location>
</feature>
<evidence type="ECO:0000256" key="1">
    <source>
        <dbReference type="SAM" id="MobiDB-lite"/>
    </source>
</evidence>
<dbReference type="Proteomes" id="UP001066276">
    <property type="component" value="Chromosome 4_2"/>
</dbReference>
<reference evidence="2" key="1">
    <citation type="journal article" date="2022" name="bioRxiv">
        <title>Sequencing and chromosome-scale assembly of the giantPleurodeles waltlgenome.</title>
        <authorList>
            <person name="Brown T."/>
            <person name="Elewa A."/>
            <person name="Iarovenko S."/>
            <person name="Subramanian E."/>
            <person name="Araus A.J."/>
            <person name="Petzold A."/>
            <person name="Susuki M."/>
            <person name="Suzuki K.-i.T."/>
            <person name="Hayashi T."/>
            <person name="Toyoda A."/>
            <person name="Oliveira C."/>
            <person name="Osipova E."/>
            <person name="Leigh N.D."/>
            <person name="Simon A."/>
            <person name="Yun M.H."/>
        </authorList>
    </citation>
    <scope>NUCLEOTIDE SEQUENCE</scope>
    <source>
        <strain evidence="2">20211129_DDA</strain>
        <tissue evidence="2">Liver</tissue>
    </source>
</reference>
<organism evidence="2 3">
    <name type="scientific">Pleurodeles waltl</name>
    <name type="common">Iberian ribbed newt</name>
    <dbReference type="NCBI Taxonomy" id="8319"/>
    <lineage>
        <taxon>Eukaryota</taxon>
        <taxon>Metazoa</taxon>
        <taxon>Chordata</taxon>
        <taxon>Craniata</taxon>
        <taxon>Vertebrata</taxon>
        <taxon>Euteleostomi</taxon>
        <taxon>Amphibia</taxon>
        <taxon>Batrachia</taxon>
        <taxon>Caudata</taxon>
        <taxon>Salamandroidea</taxon>
        <taxon>Salamandridae</taxon>
        <taxon>Pleurodelinae</taxon>
        <taxon>Pleurodeles</taxon>
    </lineage>
</organism>
<proteinExistence type="predicted"/>
<feature type="compositionally biased region" description="Basic and acidic residues" evidence="1">
    <location>
        <begin position="64"/>
        <end position="82"/>
    </location>
</feature>